<organism evidence="2 3">
    <name type="scientific">Halopelagius inordinatus</name>
    <dbReference type="NCBI Taxonomy" id="553467"/>
    <lineage>
        <taxon>Archaea</taxon>
        <taxon>Methanobacteriati</taxon>
        <taxon>Methanobacteriota</taxon>
        <taxon>Stenosarchaea group</taxon>
        <taxon>Halobacteria</taxon>
        <taxon>Halobacteriales</taxon>
        <taxon>Haloferacaceae</taxon>
    </lineage>
</organism>
<dbReference type="RefSeq" id="WP_092889661.1">
    <property type="nucleotide sequence ID" value="NZ_FOOQ01000001.1"/>
</dbReference>
<protein>
    <recommendedName>
        <fullName evidence="4">LexA-binding, inner membrane-associated hydrolase</fullName>
    </recommendedName>
</protein>
<name>A0A1I2NF69_9EURY</name>
<sequence>MKSAEHAVVGAVVGSVAALVLVGTSSLPVLAGFVAYGVLLSVFVDLDHFLLSRAVVGDWRHLRVAVTNPRIGLIEQERVFEGYNDVLRPRRLFSHHLVGGVLVFGLGAAGLGSLAVFSAVVLYAHVLCDYLRDLGYA</sequence>
<dbReference type="AlphaFoldDB" id="A0A1I2NF69"/>
<feature type="transmembrane region" description="Helical" evidence="1">
    <location>
        <begin position="7"/>
        <end position="27"/>
    </location>
</feature>
<dbReference type="EMBL" id="FOOQ01000001">
    <property type="protein sequence ID" value="SFG02223.1"/>
    <property type="molecule type" value="Genomic_DNA"/>
</dbReference>
<keyword evidence="1" id="KW-0812">Transmembrane</keyword>
<reference evidence="3" key="1">
    <citation type="submission" date="2016-10" db="EMBL/GenBank/DDBJ databases">
        <authorList>
            <person name="Varghese N."/>
            <person name="Submissions S."/>
        </authorList>
    </citation>
    <scope>NUCLEOTIDE SEQUENCE [LARGE SCALE GENOMIC DNA]</scope>
    <source>
        <strain evidence="3">CGMCC 1.7739</strain>
    </source>
</reference>
<evidence type="ECO:0008006" key="4">
    <source>
        <dbReference type="Google" id="ProtNLM"/>
    </source>
</evidence>
<dbReference type="OrthoDB" id="307593at2157"/>
<evidence type="ECO:0000313" key="3">
    <source>
        <dbReference type="Proteomes" id="UP000198876"/>
    </source>
</evidence>
<keyword evidence="1" id="KW-1133">Transmembrane helix</keyword>
<accession>A0A1I2NF69</accession>
<dbReference type="STRING" id="553467.SAMN04488063_1158"/>
<keyword evidence="1" id="KW-0472">Membrane</keyword>
<evidence type="ECO:0000313" key="2">
    <source>
        <dbReference type="EMBL" id="SFG02223.1"/>
    </source>
</evidence>
<evidence type="ECO:0000256" key="1">
    <source>
        <dbReference type="SAM" id="Phobius"/>
    </source>
</evidence>
<gene>
    <name evidence="2" type="ORF">SAMN04488063_1158</name>
</gene>
<dbReference type="Proteomes" id="UP000198876">
    <property type="component" value="Unassembled WGS sequence"/>
</dbReference>
<proteinExistence type="predicted"/>
<keyword evidence="3" id="KW-1185">Reference proteome</keyword>
<feature type="transmembrane region" description="Helical" evidence="1">
    <location>
        <begin position="97"/>
        <end position="124"/>
    </location>
</feature>